<accession>A0A820H3E0</accession>
<gene>
    <name evidence="1" type="ORF">OXD698_LOCUS45362</name>
</gene>
<name>A0A820H3E0_9BILA</name>
<feature type="non-terminal residue" evidence="1">
    <location>
        <position position="269"/>
    </location>
</feature>
<evidence type="ECO:0000313" key="2">
    <source>
        <dbReference type="Proteomes" id="UP000663844"/>
    </source>
</evidence>
<evidence type="ECO:0000313" key="1">
    <source>
        <dbReference type="EMBL" id="CAF4286698.1"/>
    </source>
</evidence>
<reference evidence="1" key="1">
    <citation type="submission" date="2021-02" db="EMBL/GenBank/DDBJ databases">
        <authorList>
            <person name="Nowell W R."/>
        </authorList>
    </citation>
    <scope>NUCLEOTIDE SEQUENCE</scope>
</reference>
<feature type="non-terminal residue" evidence="1">
    <location>
        <position position="1"/>
    </location>
</feature>
<proteinExistence type="predicted"/>
<comment type="caution">
    <text evidence="1">The sequence shown here is derived from an EMBL/GenBank/DDBJ whole genome shotgun (WGS) entry which is preliminary data.</text>
</comment>
<sequence>IRASTVISTYSSFLTPNSATFTRPSVVTGRYYYAAVQVSISTPGVYQFSSFSSIDTYGYFYNDTFNSIDPSSHLIAENDDDASDDKQFLISIDLQSNRRYTLVTTTHGTSVTGSIKIIAVGPAAVDMVLIGAKSAVYSGSIISNSLTFTRPESTSGKYYYATTPVKIATSGLYEFGSWRELDTYGCLYNGRFIPLTPSLNLIAQDNDDLDDDQFLIRVHLQSNRTYTLVITTHRELTTGSFSIIAVGPDTIQFTSVATTIGTMNTFIQK</sequence>
<organism evidence="1 2">
    <name type="scientific">Adineta steineri</name>
    <dbReference type="NCBI Taxonomy" id="433720"/>
    <lineage>
        <taxon>Eukaryota</taxon>
        <taxon>Metazoa</taxon>
        <taxon>Spiralia</taxon>
        <taxon>Gnathifera</taxon>
        <taxon>Rotifera</taxon>
        <taxon>Eurotatoria</taxon>
        <taxon>Bdelloidea</taxon>
        <taxon>Adinetida</taxon>
        <taxon>Adinetidae</taxon>
        <taxon>Adineta</taxon>
    </lineage>
</organism>
<protein>
    <submittedName>
        <fullName evidence="1">Uncharacterized protein</fullName>
    </submittedName>
</protein>
<dbReference type="AlphaFoldDB" id="A0A820H3E0"/>
<dbReference type="Proteomes" id="UP000663844">
    <property type="component" value="Unassembled WGS sequence"/>
</dbReference>
<dbReference type="EMBL" id="CAJOAZ010014934">
    <property type="protein sequence ID" value="CAF4286698.1"/>
    <property type="molecule type" value="Genomic_DNA"/>
</dbReference>